<evidence type="ECO:0000313" key="2">
    <source>
        <dbReference type="Proteomes" id="UP000521943"/>
    </source>
</evidence>
<keyword evidence="2" id="KW-1185">Reference proteome</keyword>
<dbReference type="AlphaFoldDB" id="A0A8H6HFH3"/>
<reference evidence="1 2" key="1">
    <citation type="submission" date="2020-07" db="EMBL/GenBank/DDBJ databases">
        <title>Comparative genomics of pyrophilous fungi reveals a link between fire events and developmental genes.</title>
        <authorList>
            <consortium name="DOE Joint Genome Institute"/>
            <person name="Steindorff A.S."/>
            <person name="Carver A."/>
            <person name="Calhoun S."/>
            <person name="Stillman K."/>
            <person name="Liu H."/>
            <person name="Lipzen A."/>
            <person name="Pangilinan J."/>
            <person name="Labutti K."/>
            <person name="Bruns T.D."/>
            <person name="Grigoriev I.V."/>
        </authorList>
    </citation>
    <scope>NUCLEOTIDE SEQUENCE [LARGE SCALE GENOMIC DNA]</scope>
    <source>
        <strain evidence="1 2">CBS 144469</strain>
    </source>
</reference>
<gene>
    <name evidence="1" type="ORF">DFP72DRAFT_642405</name>
</gene>
<evidence type="ECO:0000313" key="1">
    <source>
        <dbReference type="EMBL" id="KAF6745874.1"/>
    </source>
</evidence>
<proteinExistence type="predicted"/>
<name>A0A8H6HFH3_9AGAR</name>
<protein>
    <submittedName>
        <fullName evidence="1">Uncharacterized protein</fullName>
    </submittedName>
</protein>
<comment type="caution">
    <text evidence="1">The sequence shown here is derived from an EMBL/GenBank/DDBJ whole genome shotgun (WGS) entry which is preliminary data.</text>
</comment>
<organism evidence="1 2">
    <name type="scientific">Ephemerocybe angulata</name>
    <dbReference type="NCBI Taxonomy" id="980116"/>
    <lineage>
        <taxon>Eukaryota</taxon>
        <taxon>Fungi</taxon>
        <taxon>Dikarya</taxon>
        <taxon>Basidiomycota</taxon>
        <taxon>Agaricomycotina</taxon>
        <taxon>Agaricomycetes</taxon>
        <taxon>Agaricomycetidae</taxon>
        <taxon>Agaricales</taxon>
        <taxon>Agaricineae</taxon>
        <taxon>Psathyrellaceae</taxon>
        <taxon>Ephemerocybe</taxon>
    </lineage>
</organism>
<dbReference type="Proteomes" id="UP000521943">
    <property type="component" value="Unassembled WGS sequence"/>
</dbReference>
<dbReference type="EMBL" id="JACGCI010000098">
    <property type="protein sequence ID" value="KAF6745874.1"/>
    <property type="molecule type" value="Genomic_DNA"/>
</dbReference>
<sequence length="172" mass="19639">MVTQWAILTPSSMYCRLSSWVLSWFVMMRGWVQLSLDMLRARVGACGLLGRRLSNDSHIQQRNYRWIHGRTTKVHITVSQLRSRYLSQCWIPTPVPANAPPAALPLRTQAQPQLKVMKRETKCAPVSFFPVCIAARESIIEYHSATAPSFIRFRRPVPSTLDCRYVVALPSP</sequence>
<accession>A0A8H6HFH3</accession>